<proteinExistence type="predicted"/>
<keyword evidence="1" id="KW-0732">Signal</keyword>
<evidence type="ECO:0000313" key="3">
    <source>
        <dbReference type="Proteomes" id="UP000680865"/>
    </source>
</evidence>
<gene>
    <name evidence="2" type="ORF">Aco04nite_96140</name>
</gene>
<evidence type="ECO:0000313" key="2">
    <source>
        <dbReference type="EMBL" id="GIM85406.1"/>
    </source>
</evidence>
<feature type="signal peptide" evidence="1">
    <location>
        <begin position="1"/>
        <end position="33"/>
    </location>
</feature>
<keyword evidence="3" id="KW-1185">Reference proteome</keyword>
<dbReference type="AlphaFoldDB" id="A0A919T5T8"/>
<evidence type="ECO:0000256" key="1">
    <source>
        <dbReference type="SAM" id="SignalP"/>
    </source>
</evidence>
<accession>A0A919T5T8</accession>
<comment type="caution">
    <text evidence="2">The sequence shown here is derived from an EMBL/GenBank/DDBJ whole genome shotgun (WGS) entry which is preliminary data.</text>
</comment>
<protein>
    <submittedName>
        <fullName evidence="2">Uncharacterized protein</fullName>
    </submittedName>
</protein>
<dbReference type="EMBL" id="BOQP01000085">
    <property type="protein sequence ID" value="GIM85406.1"/>
    <property type="molecule type" value="Genomic_DNA"/>
</dbReference>
<sequence length="305" mass="32208">MPVTHTGSTRRGRWIGVLTGCAVLIAAAGPAAAVRTAQPSGADTSGHDAPAASGLVPAQFTNSKCTPAERRRTLAAEQRRVLTFFKDFLVLRNEADVARLAEPRDGVQFFVLSHAYNSIRGMGLSIINGGEVSGPGKPAMLLYRPSRGAADVTDPDGPDFPYTLAGWGYAGLYAPGQPPSFAGDPGLRCLTKQDWLVHERSVHPSDTWQNIPVPPEEQWHGQALGAVPPTPDECDTPCVGVGHPRLWDLHLFIGNSGVPAVSMLNPGKPIPGFDPGVGVGFFYPQRYPSTGAVPPAAGHGHSGHH</sequence>
<organism evidence="2 3">
    <name type="scientific">Winogradskya consettensis</name>
    <dbReference type="NCBI Taxonomy" id="113560"/>
    <lineage>
        <taxon>Bacteria</taxon>
        <taxon>Bacillati</taxon>
        <taxon>Actinomycetota</taxon>
        <taxon>Actinomycetes</taxon>
        <taxon>Micromonosporales</taxon>
        <taxon>Micromonosporaceae</taxon>
        <taxon>Winogradskya</taxon>
    </lineage>
</organism>
<feature type="chain" id="PRO_5039277602" evidence="1">
    <location>
        <begin position="34"/>
        <end position="305"/>
    </location>
</feature>
<name>A0A919T5T8_9ACTN</name>
<dbReference type="Proteomes" id="UP000680865">
    <property type="component" value="Unassembled WGS sequence"/>
</dbReference>
<reference evidence="2" key="1">
    <citation type="submission" date="2021-03" db="EMBL/GenBank/DDBJ databases">
        <title>Whole genome shotgun sequence of Actinoplanes consettensis NBRC 14913.</title>
        <authorList>
            <person name="Komaki H."/>
            <person name="Tamura T."/>
        </authorList>
    </citation>
    <scope>NUCLEOTIDE SEQUENCE</scope>
    <source>
        <strain evidence="2">NBRC 14913</strain>
    </source>
</reference>